<reference evidence="5 6" key="1">
    <citation type="journal article" date="2018" name="Front. Microbiol.">
        <title>Genome-Wide Analysis of Corynespora cassiicola Leaf Fall Disease Putative Effectors.</title>
        <authorList>
            <person name="Lopez D."/>
            <person name="Ribeiro S."/>
            <person name="Label P."/>
            <person name="Fumanal B."/>
            <person name="Venisse J.S."/>
            <person name="Kohler A."/>
            <person name="de Oliveira R.R."/>
            <person name="Labutti K."/>
            <person name="Lipzen A."/>
            <person name="Lail K."/>
            <person name="Bauer D."/>
            <person name="Ohm R.A."/>
            <person name="Barry K.W."/>
            <person name="Spatafora J."/>
            <person name="Grigoriev I.V."/>
            <person name="Martin F.M."/>
            <person name="Pujade-Renaud V."/>
        </authorList>
    </citation>
    <scope>NUCLEOTIDE SEQUENCE [LARGE SCALE GENOMIC DNA]</scope>
    <source>
        <strain evidence="5 6">Philippines</strain>
    </source>
</reference>
<name>A0A2T2NT40_CORCC</name>
<comment type="cofactor">
    <cofactor evidence="1">
        <name>FMN</name>
        <dbReference type="ChEBI" id="CHEBI:58210"/>
    </cofactor>
</comment>
<organism evidence="5 6">
    <name type="scientific">Corynespora cassiicola Philippines</name>
    <dbReference type="NCBI Taxonomy" id="1448308"/>
    <lineage>
        <taxon>Eukaryota</taxon>
        <taxon>Fungi</taxon>
        <taxon>Dikarya</taxon>
        <taxon>Ascomycota</taxon>
        <taxon>Pezizomycotina</taxon>
        <taxon>Dothideomycetes</taxon>
        <taxon>Pleosporomycetidae</taxon>
        <taxon>Pleosporales</taxon>
        <taxon>Corynesporascaceae</taxon>
        <taxon>Corynespora</taxon>
    </lineage>
</organism>
<evidence type="ECO:0000256" key="3">
    <source>
        <dbReference type="SAM" id="MobiDB-lite"/>
    </source>
</evidence>
<dbReference type="PANTHER" id="PTHR10578:SF75">
    <property type="entry name" value="L-LACTATE DEHYDROGENASE (AFU_ORTHOLOGUE AFUA_4G07050)"/>
    <property type="match status" value="1"/>
</dbReference>
<dbReference type="Proteomes" id="UP000240883">
    <property type="component" value="Unassembled WGS sequence"/>
</dbReference>
<dbReference type="AlphaFoldDB" id="A0A2T2NT40"/>
<proteinExistence type="predicted"/>
<evidence type="ECO:0000313" key="6">
    <source>
        <dbReference type="Proteomes" id="UP000240883"/>
    </source>
</evidence>
<dbReference type="SUPFAM" id="SSF51395">
    <property type="entry name" value="FMN-linked oxidoreductases"/>
    <property type="match status" value="1"/>
</dbReference>
<dbReference type="InterPro" id="IPR000262">
    <property type="entry name" value="FMN-dep_DH"/>
</dbReference>
<feature type="compositionally biased region" description="Low complexity" evidence="3">
    <location>
        <begin position="173"/>
        <end position="198"/>
    </location>
</feature>
<feature type="compositionally biased region" description="Basic and acidic residues" evidence="3">
    <location>
        <begin position="152"/>
        <end position="172"/>
    </location>
</feature>
<dbReference type="Pfam" id="PF01070">
    <property type="entry name" value="FMN_dh"/>
    <property type="match status" value="2"/>
</dbReference>
<protein>
    <submittedName>
        <fullName evidence="5">FMN-dependent alpha-hydroxy acid dehydrogenase</fullName>
    </submittedName>
</protein>
<feature type="domain" description="FMN hydroxy acid dehydrogenase" evidence="4">
    <location>
        <begin position="31"/>
        <end position="456"/>
    </location>
</feature>
<dbReference type="STRING" id="1448308.A0A2T2NT40"/>
<feature type="region of interest" description="Disordered" evidence="3">
    <location>
        <begin position="152"/>
        <end position="198"/>
    </location>
</feature>
<dbReference type="Gene3D" id="3.20.20.70">
    <property type="entry name" value="Aldolase class I"/>
    <property type="match status" value="1"/>
</dbReference>
<evidence type="ECO:0000256" key="2">
    <source>
        <dbReference type="ARBA" id="ARBA00023002"/>
    </source>
</evidence>
<dbReference type="EMBL" id="KZ678133">
    <property type="protein sequence ID" value="PSN68587.1"/>
    <property type="molecule type" value="Genomic_DNA"/>
</dbReference>
<evidence type="ECO:0000313" key="5">
    <source>
        <dbReference type="EMBL" id="PSN68587.1"/>
    </source>
</evidence>
<gene>
    <name evidence="5" type="ORF">BS50DRAFT_320500</name>
</gene>
<accession>A0A2T2NT40</accession>
<keyword evidence="2" id="KW-0560">Oxidoreductase</keyword>
<evidence type="ECO:0000256" key="1">
    <source>
        <dbReference type="ARBA" id="ARBA00001917"/>
    </source>
</evidence>
<dbReference type="GO" id="GO:0016491">
    <property type="term" value="F:oxidoreductase activity"/>
    <property type="evidence" value="ECO:0007669"/>
    <property type="project" value="UniProtKB-KW"/>
</dbReference>
<dbReference type="InterPro" id="IPR037396">
    <property type="entry name" value="FMN_HAD"/>
</dbReference>
<dbReference type="PANTHER" id="PTHR10578">
    <property type="entry name" value="S -2-HYDROXY-ACID OXIDASE-RELATED"/>
    <property type="match status" value="1"/>
</dbReference>
<sequence length="467" mass="50695">MDRNNPNRKLRSTPQYALYQRENFWKSNDGEAPLFNTDPSALEDLAHTRLSENGWHYASSNAGQSHTHITNRQAFYRHRIIPRMAVDTNQRDTATSLFGHTVPAPVGFAPVGINKIYHPHGEIPVAKAAGELGLPYCLSTAASAGMEDVGRANDEGAARRTDSSSSGGEEHGTSSPSHPSSSSAPKKPQPPEQQGTAQEAAQGLRFFQLYLPHSDPLAKSLLTRAAHSGFQACILTLDTWQLAWRHADVATSNYAFYHGIGHEMGLTDPIFRKQLADAGIDPETQPNEAGARWIDNVWHGRAHTWGKVGWAMQVWKEVSGGKPFCVKGIQSVADAESAVELGVDGIVVSNHAGRQVDGAVASLDALEDIVEAVGDKTYIMYDSGVRGASDVFKALALGAKFVFVGRLWIWGLAIMGEAGVRRVMKSLVAEFDILLNVAGYRYVGEIDRSALESGPRNYALLPVTSKL</sequence>
<dbReference type="InterPro" id="IPR013785">
    <property type="entry name" value="Aldolase_TIM"/>
</dbReference>
<dbReference type="OrthoDB" id="25826at2759"/>
<keyword evidence="6" id="KW-1185">Reference proteome</keyword>
<evidence type="ECO:0000259" key="4">
    <source>
        <dbReference type="PROSITE" id="PS51349"/>
    </source>
</evidence>
<dbReference type="PROSITE" id="PS51349">
    <property type="entry name" value="FMN_HYDROXY_ACID_DH_2"/>
    <property type="match status" value="1"/>
</dbReference>